<feature type="signal peptide" evidence="1">
    <location>
        <begin position="1"/>
        <end position="27"/>
    </location>
</feature>
<dbReference type="Proteomes" id="UP000468735">
    <property type="component" value="Unassembled WGS sequence"/>
</dbReference>
<feature type="chain" id="PRO_5026326468" evidence="1">
    <location>
        <begin position="28"/>
        <end position="73"/>
    </location>
</feature>
<name>A0A6H9YVZ7_9ACTN</name>
<keyword evidence="1" id="KW-0732">Signal</keyword>
<dbReference type="AlphaFoldDB" id="A0A6H9YVZ7"/>
<evidence type="ECO:0000256" key="1">
    <source>
        <dbReference type="SAM" id="SignalP"/>
    </source>
</evidence>
<evidence type="ECO:0000313" key="3">
    <source>
        <dbReference type="Proteomes" id="UP000468735"/>
    </source>
</evidence>
<protein>
    <submittedName>
        <fullName evidence="2">Uncharacterized protein</fullName>
    </submittedName>
</protein>
<sequence>MSARLRPPLLLASAAAATALLSTPAHADANVPVIDSASEGTVETVQSAFGAVDKTAGGAMATVDQAPISIEKR</sequence>
<keyword evidence="3" id="KW-1185">Reference proteome</keyword>
<dbReference type="RefSeq" id="WP_151565254.1">
    <property type="nucleotide sequence ID" value="NZ_WBMT01000015.1"/>
</dbReference>
<accession>A0A6H9YVZ7</accession>
<reference evidence="2 3" key="1">
    <citation type="submission" date="2019-09" db="EMBL/GenBank/DDBJ databases">
        <title>Actinomadura physcomitrii sp. nov., a novel actinomycete isolated from moss [Physcomitrium sphaericum (Ludw) Fuernr].</title>
        <authorList>
            <person name="Zhuang X."/>
            <person name="Liu C."/>
        </authorList>
    </citation>
    <scope>NUCLEOTIDE SEQUENCE [LARGE SCALE GENOMIC DNA]</scope>
    <source>
        <strain evidence="2 3">HMC1</strain>
    </source>
</reference>
<dbReference type="EMBL" id="WBMT01000015">
    <property type="protein sequence ID" value="KAB2344886.1"/>
    <property type="molecule type" value="Genomic_DNA"/>
</dbReference>
<gene>
    <name evidence="2" type="ORF">F8566_30315</name>
</gene>
<evidence type="ECO:0000313" key="2">
    <source>
        <dbReference type="EMBL" id="KAB2344886.1"/>
    </source>
</evidence>
<proteinExistence type="predicted"/>
<comment type="caution">
    <text evidence="2">The sequence shown here is derived from an EMBL/GenBank/DDBJ whole genome shotgun (WGS) entry which is preliminary data.</text>
</comment>
<organism evidence="2 3">
    <name type="scientific">Actinomadura rudentiformis</name>
    <dbReference type="NCBI Taxonomy" id="359158"/>
    <lineage>
        <taxon>Bacteria</taxon>
        <taxon>Bacillati</taxon>
        <taxon>Actinomycetota</taxon>
        <taxon>Actinomycetes</taxon>
        <taxon>Streptosporangiales</taxon>
        <taxon>Thermomonosporaceae</taxon>
        <taxon>Actinomadura</taxon>
    </lineage>
</organism>